<dbReference type="EMBL" id="JBIMSP010000007">
    <property type="protein sequence ID" value="MFH5241580.1"/>
    <property type="molecule type" value="Genomic_DNA"/>
</dbReference>
<accession>A0ABW7KGK8</accession>
<evidence type="ECO:0000313" key="2">
    <source>
        <dbReference type="EMBL" id="MFH5241580.1"/>
    </source>
</evidence>
<comment type="caution">
    <text evidence="2">The sequence shown here is derived from an EMBL/GenBank/DDBJ whole genome shotgun (WGS) entry which is preliminary data.</text>
</comment>
<dbReference type="Proteomes" id="UP001609176">
    <property type="component" value="Unassembled WGS sequence"/>
</dbReference>
<organism evidence="2 4">
    <name type="scientific">Antrihabitans spumae</name>
    <dbReference type="NCBI Taxonomy" id="3373370"/>
    <lineage>
        <taxon>Bacteria</taxon>
        <taxon>Bacillati</taxon>
        <taxon>Actinomycetota</taxon>
        <taxon>Actinomycetes</taxon>
        <taxon>Mycobacteriales</taxon>
        <taxon>Nocardiaceae</taxon>
        <taxon>Antrihabitans</taxon>
    </lineage>
</organism>
<evidence type="ECO:0000313" key="1">
    <source>
        <dbReference type="EMBL" id="MFH5208379.1"/>
    </source>
</evidence>
<gene>
    <name evidence="2" type="ORF">ACHIPV_06715</name>
    <name evidence="1" type="ORF">ACHIPZ_09220</name>
</gene>
<evidence type="ECO:0000313" key="4">
    <source>
        <dbReference type="Proteomes" id="UP001609176"/>
    </source>
</evidence>
<reference evidence="3 4" key="1">
    <citation type="submission" date="2024-10" db="EMBL/GenBank/DDBJ databases">
        <authorList>
            <person name="Riesco R."/>
        </authorList>
    </citation>
    <scope>NUCLEOTIDE SEQUENCE [LARGE SCALE GENOMIC DNA]</scope>
    <source>
        <strain evidence="2 4">NCIMB 15448</strain>
        <strain evidence="1 3">NCIMB 15449</strain>
    </source>
</reference>
<protein>
    <recommendedName>
        <fullName evidence="5">Transcriptional regulator</fullName>
    </recommendedName>
</protein>
<evidence type="ECO:0000313" key="3">
    <source>
        <dbReference type="Proteomes" id="UP001609175"/>
    </source>
</evidence>
<evidence type="ECO:0008006" key="5">
    <source>
        <dbReference type="Google" id="ProtNLM"/>
    </source>
</evidence>
<proteinExistence type="predicted"/>
<dbReference type="Proteomes" id="UP001609175">
    <property type="component" value="Unassembled WGS sequence"/>
</dbReference>
<sequence>MNMHTEYDPAMAPAMAVLTAAYGPGGASEAASIARQYVLEGEVGDARDLLYCLLDLSSTLLRRLDDGTATSHDAALRELGLQIVADRSAA</sequence>
<dbReference type="EMBL" id="JBIMSO010000039">
    <property type="protein sequence ID" value="MFH5208379.1"/>
    <property type="molecule type" value="Genomic_DNA"/>
</dbReference>
<name>A0ABW7KGK8_9NOCA</name>